<dbReference type="GO" id="GO:0005737">
    <property type="term" value="C:cytoplasm"/>
    <property type="evidence" value="ECO:0007669"/>
    <property type="project" value="TreeGrafter"/>
</dbReference>
<sequence length="201" mass="23532">MRWVWIRHGETDSNREHRYLGHSDVPLNIDGKRQASELAERLSRQIERPDALYASDLLRCMETAQPLADVWDVPIISVPALRELSFGDWELLTYDELMQADCERATRWYDDPFHCCPPNGESLQALGHRVDGWLCKLMDRQQREPNETTVLVAHGGVIRWFQAAWLAKDPRQYWQVDGLKHGEALFAEWDGQRWHRQRLGS</sequence>
<dbReference type="CDD" id="cd07067">
    <property type="entry name" value="HP_PGM_like"/>
    <property type="match status" value="1"/>
</dbReference>
<reference evidence="3 4" key="1">
    <citation type="submission" date="2019-06" db="EMBL/GenBank/DDBJ databases">
        <title>Whole genome shotgun sequence of Brevibacillus parabrevis NBRC 12334.</title>
        <authorList>
            <person name="Hosoyama A."/>
            <person name="Uohara A."/>
            <person name="Ohji S."/>
            <person name="Ichikawa N."/>
        </authorList>
    </citation>
    <scope>NUCLEOTIDE SEQUENCE [LARGE SCALE GENOMIC DNA]</scope>
    <source>
        <strain evidence="3 4">NBRC 12334</strain>
    </source>
</reference>
<dbReference type="InterPro" id="IPR050275">
    <property type="entry name" value="PGM_Phosphatase"/>
</dbReference>
<dbReference type="STRING" id="54914.AV540_12530"/>
<dbReference type="RefSeq" id="WP_122962805.1">
    <property type="nucleotide sequence ID" value="NZ_BJMH01000001.1"/>
</dbReference>
<feature type="active site" description="Tele-phosphohistidine intermediate" evidence="1">
    <location>
        <position position="8"/>
    </location>
</feature>
<name>A0A4Y3P7T6_BREPA</name>
<dbReference type="GO" id="GO:0016791">
    <property type="term" value="F:phosphatase activity"/>
    <property type="evidence" value="ECO:0007669"/>
    <property type="project" value="TreeGrafter"/>
</dbReference>
<dbReference type="PIRSF" id="PIRSF000709">
    <property type="entry name" value="6PFK_2-Ptase"/>
    <property type="match status" value="1"/>
</dbReference>
<dbReference type="Proteomes" id="UP000316882">
    <property type="component" value="Unassembled WGS sequence"/>
</dbReference>
<feature type="binding site" evidence="2">
    <location>
        <position position="59"/>
    </location>
    <ligand>
        <name>substrate</name>
    </ligand>
</feature>
<dbReference type="SMART" id="SM00855">
    <property type="entry name" value="PGAM"/>
    <property type="match status" value="1"/>
</dbReference>
<dbReference type="Gene3D" id="3.40.50.1240">
    <property type="entry name" value="Phosphoglycerate mutase-like"/>
    <property type="match status" value="1"/>
</dbReference>
<proteinExistence type="predicted"/>
<feature type="binding site" evidence="2">
    <location>
        <begin position="7"/>
        <end position="14"/>
    </location>
    <ligand>
        <name>substrate</name>
    </ligand>
</feature>
<dbReference type="AlphaFoldDB" id="A0A4Y3P7T6"/>
<evidence type="ECO:0000256" key="1">
    <source>
        <dbReference type="PIRSR" id="PIRSR613078-1"/>
    </source>
</evidence>
<dbReference type="EMBL" id="BJMH01000001">
    <property type="protein sequence ID" value="GEB30510.1"/>
    <property type="molecule type" value="Genomic_DNA"/>
</dbReference>
<dbReference type="InterPro" id="IPR029033">
    <property type="entry name" value="His_PPase_superfam"/>
</dbReference>
<evidence type="ECO:0000313" key="4">
    <source>
        <dbReference type="Proteomes" id="UP000316882"/>
    </source>
</evidence>
<dbReference type="PANTHER" id="PTHR48100">
    <property type="entry name" value="BROAD-SPECIFICITY PHOSPHATASE YOR283W-RELATED"/>
    <property type="match status" value="1"/>
</dbReference>
<protein>
    <submittedName>
        <fullName evidence="3">Alpha-ribazole phosphatase</fullName>
    </submittedName>
</protein>
<feature type="active site" description="Proton donor/acceptor" evidence="1">
    <location>
        <position position="83"/>
    </location>
</feature>
<evidence type="ECO:0000256" key="2">
    <source>
        <dbReference type="PIRSR" id="PIRSR613078-2"/>
    </source>
</evidence>
<dbReference type="SUPFAM" id="SSF53254">
    <property type="entry name" value="Phosphoglycerate mutase-like"/>
    <property type="match status" value="1"/>
</dbReference>
<dbReference type="Pfam" id="PF00300">
    <property type="entry name" value="His_Phos_1"/>
    <property type="match status" value="1"/>
</dbReference>
<organism evidence="3 4">
    <name type="scientific">Brevibacillus parabrevis</name>
    <dbReference type="NCBI Taxonomy" id="54914"/>
    <lineage>
        <taxon>Bacteria</taxon>
        <taxon>Bacillati</taxon>
        <taxon>Bacillota</taxon>
        <taxon>Bacilli</taxon>
        <taxon>Bacillales</taxon>
        <taxon>Paenibacillaceae</taxon>
        <taxon>Brevibacillus</taxon>
    </lineage>
</organism>
<keyword evidence="4" id="KW-1185">Reference proteome</keyword>
<comment type="caution">
    <text evidence="3">The sequence shown here is derived from an EMBL/GenBank/DDBJ whole genome shotgun (WGS) entry which is preliminary data.</text>
</comment>
<evidence type="ECO:0000313" key="3">
    <source>
        <dbReference type="EMBL" id="GEB30510.1"/>
    </source>
</evidence>
<accession>A0A4Y3P7T6</accession>
<gene>
    <name evidence="3" type="ORF">BPA01_00900</name>
</gene>
<dbReference type="PANTHER" id="PTHR48100:SF59">
    <property type="entry name" value="ADENOSYLCOBALAMIN_ALPHA-RIBAZOLE PHOSPHATASE"/>
    <property type="match status" value="1"/>
</dbReference>
<dbReference type="InterPro" id="IPR013078">
    <property type="entry name" value="His_Pase_superF_clade-1"/>
</dbReference>